<accession>A0A1F7YNU4</accession>
<dbReference type="AlphaFoldDB" id="A0A1F7YNU4"/>
<evidence type="ECO:0000313" key="2">
    <source>
        <dbReference type="Proteomes" id="UP000177263"/>
    </source>
</evidence>
<evidence type="ECO:0000313" key="1">
    <source>
        <dbReference type="EMBL" id="OGM28953.1"/>
    </source>
</evidence>
<gene>
    <name evidence="1" type="ORF">A2801_01155</name>
</gene>
<sequence length="107" mass="12372">MQKDKLDQHIVSTFHLFEGKRDESEDRKIYDKIYASCLEEMIRFAYENASASSLESLDKRLDTEAPDQVFADILKNTPNAATRLNARIRYFVNQLFAQSLESKLAHA</sequence>
<organism evidence="1 2">
    <name type="scientific">Candidatus Woesebacteria bacterium RIFCSPHIGHO2_01_FULL_41_10</name>
    <dbReference type="NCBI Taxonomy" id="1802500"/>
    <lineage>
        <taxon>Bacteria</taxon>
        <taxon>Candidatus Woeseibacteriota</taxon>
    </lineage>
</organism>
<dbReference type="EMBL" id="MGGM01000022">
    <property type="protein sequence ID" value="OGM28953.1"/>
    <property type="molecule type" value="Genomic_DNA"/>
</dbReference>
<name>A0A1F7YNU4_9BACT</name>
<protein>
    <submittedName>
        <fullName evidence="1">Uncharacterized protein</fullName>
    </submittedName>
</protein>
<dbReference type="Proteomes" id="UP000177263">
    <property type="component" value="Unassembled WGS sequence"/>
</dbReference>
<comment type="caution">
    <text evidence="1">The sequence shown here is derived from an EMBL/GenBank/DDBJ whole genome shotgun (WGS) entry which is preliminary data.</text>
</comment>
<proteinExistence type="predicted"/>
<reference evidence="1 2" key="1">
    <citation type="journal article" date="2016" name="Nat. Commun.">
        <title>Thousands of microbial genomes shed light on interconnected biogeochemical processes in an aquifer system.</title>
        <authorList>
            <person name="Anantharaman K."/>
            <person name="Brown C.T."/>
            <person name="Hug L.A."/>
            <person name="Sharon I."/>
            <person name="Castelle C.J."/>
            <person name="Probst A.J."/>
            <person name="Thomas B.C."/>
            <person name="Singh A."/>
            <person name="Wilkins M.J."/>
            <person name="Karaoz U."/>
            <person name="Brodie E.L."/>
            <person name="Williams K.H."/>
            <person name="Hubbard S.S."/>
            <person name="Banfield J.F."/>
        </authorList>
    </citation>
    <scope>NUCLEOTIDE SEQUENCE [LARGE SCALE GENOMIC DNA]</scope>
</reference>
<dbReference type="STRING" id="1802500.A2801_01155"/>